<evidence type="ECO:0000256" key="1">
    <source>
        <dbReference type="ARBA" id="ARBA00022801"/>
    </source>
</evidence>
<reference evidence="4 5" key="1">
    <citation type="journal article" date="2018" name="Front. Microbiol.">
        <title>Genome-Based Analysis Reveals the Taxonomy and Diversity of the Family Idiomarinaceae.</title>
        <authorList>
            <person name="Liu Y."/>
            <person name="Lai Q."/>
            <person name="Shao Z."/>
        </authorList>
    </citation>
    <scope>NUCLEOTIDE SEQUENCE [LARGE SCALE GENOMIC DNA]</scope>
    <source>
        <strain evidence="4 5">GBSy1</strain>
    </source>
</reference>
<feature type="chain" id="PRO_5045463515" evidence="2">
    <location>
        <begin position="26"/>
        <end position="288"/>
    </location>
</feature>
<organism evidence="4 5">
    <name type="scientific">Aliidiomarina sedimenti</name>
    <dbReference type="NCBI Taxonomy" id="1933879"/>
    <lineage>
        <taxon>Bacteria</taxon>
        <taxon>Pseudomonadati</taxon>
        <taxon>Pseudomonadota</taxon>
        <taxon>Gammaproteobacteria</taxon>
        <taxon>Alteromonadales</taxon>
        <taxon>Idiomarinaceae</taxon>
        <taxon>Aliidiomarina</taxon>
    </lineage>
</organism>
<dbReference type="InterPro" id="IPR029058">
    <property type="entry name" value="AB_hydrolase_fold"/>
</dbReference>
<keyword evidence="5" id="KW-1185">Reference proteome</keyword>
<dbReference type="PROSITE" id="PS51257">
    <property type="entry name" value="PROKAR_LIPOPROTEIN"/>
    <property type="match status" value="1"/>
</dbReference>
<dbReference type="Gene3D" id="3.40.50.1820">
    <property type="entry name" value="alpha/beta hydrolase"/>
    <property type="match status" value="1"/>
</dbReference>
<evidence type="ECO:0000256" key="2">
    <source>
        <dbReference type="SAM" id="SignalP"/>
    </source>
</evidence>
<dbReference type="EMBL" id="PIPN01000001">
    <property type="protein sequence ID" value="RUO31607.1"/>
    <property type="molecule type" value="Genomic_DNA"/>
</dbReference>
<name>A0ABY0C210_9GAMM</name>
<dbReference type="PANTHER" id="PTHR48081">
    <property type="entry name" value="AB HYDROLASE SUPERFAMILY PROTEIN C4A8.06C"/>
    <property type="match status" value="1"/>
</dbReference>
<feature type="domain" description="BD-FAE-like" evidence="3">
    <location>
        <begin position="52"/>
        <end position="236"/>
    </location>
</feature>
<dbReference type="Proteomes" id="UP000287410">
    <property type="component" value="Unassembled WGS sequence"/>
</dbReference>
<evidence type="ECO:0000259" key="3">
    <source>
        <dbReference type="Pfam" id="PF20434"/>
    </source>
</evidence>
<dbReference type="InterPro" id="IPR050300">
    <property type="entry name" value="GDXG_lipolytic_enzyme"/>
</dbReference>
<gene>
    <name evidence="4" type="ORF">CWE12_01000</name>
</gene>
<proteinExistence type="predicted"/>
<dbReference type="RefSeq" id="WP_126787717.1">
    <property type="nucleotide sequence ID" value="NZ_PIPN01000001.1"/>
</dbReference>
<comment type="caution">
    <text evidence="4">The sequence shown here is derived from an EMBL/GenBank/DDBJ whole genome shotgun (WGS) entry which is preliminary data.</text>
</comment>
<dbReference type="GO" id="GO:0016787">
    <property type="term" value="F:hydrolase activity"/>
    <property type="evidence" value="ECO:0007669"/>
    <property type="project" value="UniProtKB-KW"/>
</dbReference>
<dbReference type="Pfam" id="PF20434">
    <property type="entry name" value="BD-FAE"/>
    <property type="match status" value="1"/>
</dbReference>
<dbReference type="PANTHER" id="PTHR48081:SF33">
    <property type="entry name" value="KYNURENINE FORMAMIDASE"/>
    <property type="match status" value="1"/>
</dbReference>
<sequence>MRHNCSLFRLFVVLFCSLLTGCSGSAVLNALTPDGSYTLESVSYGEHTRQQMDIYYPDQPQQRQKVIVFVYGGAWERGDKADFEFIGQAFARLGYITVIPDYRLYPEVEFPAFIDDVAKAVSELEGAISASCPSAQSVILAGHSAGAHSAALIAADPQYLQAQRYSGQIDGAILMSGPYDLPLDHSRVADKFSQANGNQANPVALAGEGMPPTLLLHGRADSVANAEHSERFEQRLSELGVPSQLHIYPRTRHVDLIASLGSPLRFLTPAYDDIQRFLSEQHLDGWCD</sequence>
<accession>A0ABY0C210</accession>
<keyword evidence="2" id="KW-0732">Signal</keyword>
<protein>
    <submittedName>
        <fullName evidence="4">Alpha/beta hydrolase</fullName>
    </submittedName>
</protein>
<dbReference type="InterPro" id="IPR049492">
    <property type="entry name" value="BD-FAE-like_dom"/>
</dbReference>
<keyword evidence="1 4" id="KW-0378">Hydrolase</keyword>
<feature type="signal peptide" evidence="2">
    <location>
        <begin position="1"/>
        <end position="25"/>
    </location>
</feature>
<dbReference type="SUPFAM" id="SSF53474">
    <property type="entry name" value="alpha/beta-Hydrolases"/>
    <property type="match status" value="1"/>
</dbReference>
<evidence type="ECO:0000313" key="4">
    <source>
        <dbReference type="EMBL" id="RUO31607.1"/>
    </source>
</evidence>
<evidence type="ECO:0000313" key="5">
    <source>
        <dbReference type="Proteomes" id="UP000287410"/>
    </source>
</evidence>